<evidence type="ECO:0000313" key="4">
    <source>
        <dbReference type="Proteomes" id="UP000442707"/>
    </source>
</evidence>
<feature type="region of interest" description="Disordered" evidence="1">
    <location>
        <begin position="123"/>
        <end position="164"/>
    </location>
</feature>
<keyword evidence="2" id="KW-0812">Transmembrane</keyword>
<dbReference type="AlphaFoldDB" id="A0A6H9UN02"/>
<feature type="transmembrane region" description="Helical" evidence="2">
    <location>
        <begin position="105"/>
        <end position="122"/>
    </location>
</feature>
<feature type="compositionally biased region" description="Low complexity" evidence="1">
    <location>
        <begin position="149"/>
        <end position="164"/>
    </location>
</feature>
<feature type="region of interest" description="Disordered" evidence="1">
    <location>
        <begin position="1"/>
        <end position="20"/>
    </location>
</feature>
<gene>
    <name evidence="3" type="ORF">F7R91_41275</name>
</gene>
<keyword evidence="2" id="KW-1133">Transmembrane helix</keyword>
<keyword evidence="2" id="KW-0472">Membrane</keyword>
<feature type="region of interest" description="Disordered" evidence="1">
    <location>
        <begin position="30"/>
        <end position="89"/>
    </location>
</feature>
<proteinExistence type="predicted"/>
<evidence type="ECO:0000256" key="1">
    <source>
        <dbReference type="SAM" id="MobiDB-lite"/>
    </source>
</evidence>
<evidence type="ECO:0000313" key="3">
    <source>
        <dbReference type="EMBL" id="KAB1139046.1"/>
    </source>
</evidence>
<feature type="compositionally biased region" description="Basic and acidic residues" evidence="1">
    <location>
        <begin position="31"/>
        <end position="71"/>
    </location>
</feature>
<reference evidence="3 4" key="1">
    <citation type="submission" date="2019-09" db="EMBL/GenBank/DDBJ databases">
        <title>Screening of Novel Bioactive Compounds from Soil-Associated.</title>
        <authorList>
            <person name="Zhao S."/>
        </authorList>
    </citation>
    <scope>NUCLEOTIDE SEQUENCE [LARGE SCALE GENOMIC DNA]</scope>
    <source>
        <strain evidence="3 4">HIT-DPA4</strain>
    </source>
</reference>
<protein>
    <submittedName>
        <fullName evidence="3">Uncharacterized protein</fullName>
    </submittedName>
</protein>
<dbReference type="EMBL" id="VZRB01000076">
    <property type="protein sequence ID" value="KAB1139046.1"/>
    <property type="molecule type" value="Genomic_DNA"/>
</dbReference>
<name>A0A6H9UN02_9ACTN</name>
<keyword evidence="4" id="KW-1185">Reference proteome</keyword>
<evidence type="ECO:0000256" key="2">
    <source>
        <dbReference type="SAM" id="Phobius"/>
    </source>
</evidence>
<organism evidence="3 4">
    <name type="scientific">Streptomyces luteolifulvus</name>
    <dbReference type="NCBI Taxonomy" id="2615112"/>
    <lineage>
        <taxon>Bacteria</taxon>
        <taxon>Bacillati</taxon>
        <taxon>Actinomycetota</taxon>
        <taxon>Actinomycetes</taxon>
        <taxon>Kitasatosporales</taxon>
        <taxon>Streptomycetaceae</taxon>
        <taxon>Streptomyces</taxon>
    </lineage>
</organism>
<sequence>MKTQGPDGKGTPEEPDSPEEIWLKFLTDSEAAIRRSAPKEPSARARSPEWRPRTGNPDRPEQRPGQPHDCETDAVGELWQPDEPRVGPAWRDLDGRARFRRVGRVVASTAAITLALGAWSWLSTGSGAPDDTPEDTLVQQLEEPPPGTSPAAVGSPSSSAATTG</sequence>
<comment type="caution">
    <text evidence="3">The sequence shown here is derived from an EMBL/GenBank/DDBJ whole genome shotgun (WGS) entry which is preliminary data.</text>
</comment>
<dbReference type="Proteomes" id="UP000442707">
    <property type="component" value="Unassembled WGS sequence"/>
</dbReference>
<accession>A0A6H9UN02</accession>